<feature type="binding site" evidence="10">
    <location>
        <begin position="199"/>
        <end position="203"/>
    </location>
    <ligand>
        <name>GTP</name>
        <dbReference type="ChEBI" id="CHEBI:37565"/>
    </ligand>
</feature>
<dbReference type="PRINTS" id="PR00318">
    <property type="entry name" value="GPROTEINA"/>
</dbReference>
<dbReference type="GO" id="GO:0005737">
    <property type="term" value="C:cytoplasm"/>
    <property type="evidence" value="ECO:0007669"/>
    <property type="project" value="TreeGrafter"/>
</dbReference>
<organism evidence="13 14">
    <name type="scientific">Ditylenchus dipsaci</name>
    <dbReference type="NCBI Taxonomy" id="166011"/>
    <lineage>
        <taxon>Eukaryota</taxon>
        <taxon>Metazoa</taxon>
        <taxon>Ecdysozoa</taxon>
        <taxon>Nematoda</taxon>
        <taxon>Chromadorea</taxon>
        <taxon>Rhabditida</taxon>
        <taxon>Tylenchina</taxon>
        <taxon>Tylenchomorpha</taxon>
        <taxon>Sphaerularioidea</taxon>
        <taxon>Anguinidae</taxon>
        <taxon>Anguininae</taxon>
        <taxon>Ditylenchus</taxon>
    </lineage>
</organism>
<dbReference type="Pfam" id="PF00503">
    <property type="entry name" value="G-alpha"/>
    <property type="match status" value="1"/>
</dbReference>
<dbReference type="WBParaSite" id="jg13637">
    <property type="protein sequence ID" value="jg13637"/>
    <property type="gene ID" value="jg13637"/>
</dbReference>
<keyword evidence="9" id="KW-0449">Lipoprotein</keyword>
<dbReference type="InterPro" id="IPR001019">
    <property type="entry name" value="Gprotein_alpha_su"/>
</dbReference>
<dbReference type="SUPFAM" id="SSF52540">
    <property type="entry name" value="P-loop containing nucleoside triphosphate hydrolases"/>
    <property type="match status" value="1"/>
</dbReference>
<evidence type="ECO:0000256" key="12">
    <source>
        <dbReference type="SAM" id="MobiDB-lite"/>
    </source>
</evidence>
<dbReference type="GO" id="GO:0005834">
    <property type="term" value="C:heterotrimeric G-protein complex"/>
    <property type="evidence" value="ECO:0007669"/>
    <property type="project" value="TreeGrafter"/>
</dbReference>
<feature type="compositionally biased region" description="Polar residues" evidence="12">
    <location>
        <begin position="1"/>
        <end position="16"/>
    </location>
</feature>
<dbReference type="Gene3D" id="1.10.400.10">
    <property type="entry name" value="GI Alpha 1, domain 2-like"/>
    <property type="match status" value="1"/>
</dbReference>
<dbReference type="GO" id="GO:0001664">
    <property type="term" value="F:G protein-coupled receptor binding"/>
    <property type="evidence" value="ECO:0007669"/>
    <property type="project" value="TreeGrafter"/>
</dbReference>
<evidence type="ECO:0000256" key="5">
    <source>
        <dbReference type="ARBA" id="ARBA00022842"/>
    </source>
</evidence>
<dbReference type="FunFam" id="3.40.50.300:FF:000692">
    <property type="entry name" value="Guanine nucleotide-binding protein subunit alpha"/>
    <property type="match status" value="1"/>
</dbReference>
<feature type="binding site" evidence="10">
    <location>
        <begin position="174"/>
        <end position="180"/>
    </location>
    <ligand>
        <name>GTP</name>
        <dbReference type="ChEBI" id="CHEBI:37565"/>
    </ligand>
</feature>
<dbReference type="CDD" id="cd00066">
    <property type="entry name" value="G-alpha"/>
    <property type="match status" value="1"/>
</dbReference>
<feature type="binding site" evidence="10">
    <location>
        <begin position="41"/>
        <end position="46"/>
    </location>
    <ligand>
        <name>GTP</name>
        <dbReference type="ChEBI" id="CHEBI:37565"/>
    </ligand>
</feature>
<keyword evidence="8" id="KW-0807">Transducer</keyword>
<dbReference type="Proteomes" id="UP000887574">
    <property type="component" value="Unplaced"/>
</dbReference>
<keyword evidence="2" id="KW-0519">Myristate</keyword>
<dbReference type="SMART" id="SM00275">
    <property type="entry name" value="G_alpha"/>
    <property type="match status" value="1"/>
</dbReference>
<evidence type="ECO:0000256" key="2">
    <source>
        <dbReference type="ARBA" id="ARBA00022707"/>
    </source>
</evidence>
<feature type="binding site" evidence="10">
    <location>
        <begin position="149"/>
        <end position="150"/>
    </location>
    <ligand>
        <name>GTP</name>
        <dbReference type="ChEBI" id="CHEBI:37565"/>
    </ligand>
</feature>
<dbReference type="AlphaFoldDB" id="A0A915CYK2"/>
<dbReference type="SUPFAM" id="SSF47895">
    <property type="entry name" value="Transducin (alpha subunit), insertion domain"/>
    <property type="match status" value="1"/>
</dbReference>
<dbReference type="GO" id="GO:0007188">
    <property type="term" value="P:adenylate cyclase-modulating G protein-coupled receptor signaling pathway"/>
    <property type="evidence" value="ECO:0007669"/>
    <property type="project" value="InterPro"/>
</dbReference>
<protein>
    <submittedName>
        <fullName evidence="14">Uncharacterized protein</fullName>
    </submittedName>
</protein>
<dbReference type="InterPro" id="IPR011025">
    <property type="entry name" value="GproteinA_insert"/>
</dbReference>
<keyword evidence="4 10" id="KW-0547">Nucleotide-binding</keyword>
<evidence type="ECO:0000313" key="14">
    <source>
        <dbReference type="WBParaSite" id="jg13637"/>
    </source>
</evidence>
<accession>A0A915CYK2</accession>
<evidence type="ECO:0000256" key="3">
    <source>
        <dbReference type="ARBA" id="ARBA00022723"/>
    </source>
</evidence>
<dbReference type="PANTHER" id="PTHR10218">
    <property type="entry name" value="GTP-BINDING PROTEIN ALPHA SUBUNIT"/>
    <property type="match status" value="1"/>
</dbReference>
<evidence type="ECO:0000256" key="10">
    <source>
        <dbReference type="PIRSR" id="PIRSR601019-1"/>
    </source>
</evidence>
<keyword evidence="5 11" id="KW-0460">Magnesium</keyword>
<dbReference type="GO" id="GO:0003924">
    <property type="term" value="F:GTPase activity"/>
    <property type="evidence" value="ECO:0007669"/>
    <property type="project" value="InterPro"/>
</dbReference>
<feature type="binding site" evidence="11">
    <location>
        <position position="180"/>
    </location>
    <ligand>
        <name>Mg(2+)</name>
        <dbReference type="ChEBI" id="CHEBI:18420"/>
    </ligand>
</feature>
<dbReference type="PANTHER" id="PTHR10218:SF225">
    <property type="entry name" value="GUANINE NUCLEOTIDE-BINDING PROTEIN ALPHA-10 SUBUNIT"/>
    <property type="match status" value="1"/>
</dbReference>
<evidence type="ECO:0000256" key="8">
    <source>
        <dbReference type="ARBA" id="ARBA00023224"/>
    </source>
</evidence>
<evidence type="ECO:0000256" key="9">
    <source>
        <dbReference type="ARBA" id="ARBA00023288"/>
    </source>
</evidence>
<dbReference type="Gene3D" id="3.40.50.300">
    <property type="entry name" value="P-loop containing nucleotide triphosphate hydrolases"/>
    <property type="match status" value="2"/>
</dbReference>
<dbReference type="PRINTS" id="PR00441">
    <property type="entry name" value="GPROTEINAI"/>
</dbReference>
<reference evidence="14" key="1">
    <citation type="submission" date="2022-11" db="UniProtKB">
        <authorList>
            <consortium name="WormBaseParasite"/>
        </authorList>
    </citation>
    <scope>IDENTIFICATION</scope>
</reference>
<evidence type="ECO:0000256" key="7">
    <source>
        <dbReference type="ARBA" id="ARBA00023139"/>
    </source>
</evidence>
<keyword evidence="3 11" id="KW-0479">Metal-binding</keyword>
<keyword evidence="13" id="KW-1185">Reference proteome</keyword>
<dbReference type="GO" id="GO:0005525">
    <property type="term" value="F:GTP binding"/>
    <property type="evidence" value="ECO:0007669"/>
    <property type="project" value="UniProtKB-KW"/>
</dbReference>
<dbReference type="InterPro" id="IPR027417">
    <property type="entry name" value="P-loop_NTPase"/>
</dbReference>
<dbReference type="GO" id="GO:0046872">
    <property type="term" value="F:metal ion binding"/>
    <property type="evidence" value="ECO:0007669"/>
    <property type="project" value="UniProtKB-KW"/>
</dbReference>
<evidence type="ECO:0000256" key="11">
    <source>
        <dbReference type="PIRSR" id="PIRSR601019-2"/>
    </source>
</evidence>
<feature type="region of interest" description="Disordered" evidence="12">
    <location>
        <begin position="1"/>
        <end position="22"/>
    </location>
</feature>
<name>A0A915CYK2_9BILA</name>
<keyword evidence="6 10" id="KW-0342">GTP-binding</keyword>
<keyword evidence="7" id="KW-0564">Palmitate</keyword>
<sequence>MGSCQSGEFANQSAHSKQIDRQLNVEPPRLVQKLLLLGPGESGKSTCVKQMQILHTSGFTEAEVDERKCIVYSNTVRSMIDVLEGMSQLGIHFEDPALLNETLVLHKHIEDGMEFSCLTPAVRLAIRRLWKDAGVRSSYDKRASYQCHDSAQYFFEHIERIAEKDYRPTNLDILYTRVPTTGVVKLIFTLNNIDFNVFDVGGQRSERRKWIHFFDDVNAIIFVAAIGEYDQKIREDNQTNRLIEALELFDSIANKKIQTISLSVTFPSYKGGLNYAEAVGYIRRQFQRLYKNQQKIYIHETKATDTNQLNNVFASVLDTIVQENLRDTGIM</sequence>
<dbReference type="GO" id="GO:0031683">
    <property type="term" value="F:G-protein beta/gamma-subunit complex binding"/>
    <property type="evidence" value="ECO:0007669"/>
    <property type="project" value="InterPro"/>
</dbReference>
<comment type="subunit">
    <text evidence="1">G proteins are composed of 3 units; alpha, beta and gamma. The alpha chain contains the guanine nucleotide binding site.</text>
</comment>
<evidence type="ECO:0000256" key="1">
    <source>
        <dbReference type="ARBA" id="ARBA00011356"/>
    </source>
</evidence>
<dbReference type="PROSITE" id="PS51882">
    <property type="entry name" value="G_ALPHA"/>
    <property type="match status" value="1"/>
</dbReference>
<evidence type="ECO:0000256" key="4">
    <source>
        <dbReference type="ARBA" id="ARBA00022741"/>
    </source>
</evidence>
<evidence type="ECO:0000313" key="13">
    <source>
        <dbReference type="Proteomes" id="UP000887574"/>
    </source>
</evidence>
<proteinExistence type="predicted"/>
<dbReference type="InterPro" id="IPR001408">
    <property type="entry name" value="Gprotein_alpha_I"/>
</dbReference>
<evidence type="ECO:0000256" key="6">
    <source>
        <dbReference type="ARBA" id="ARBA00023134"/>
    </source>
</evidence>
<feature type="binding site" evidence="10">
    <location>
        <position position="303"/>
    </location>
    <ligand>
        <name>GTP</name>
        <dbReference type="ChEBI" id="CHEBI:37565"/>
    </ligand>
</feature>
<feature type="binding site" evidence="11">
    <location>
        <position position="45"/>
    </location>
    <ligand>
        <name>Mg(2+)</name>
        <dbReference type="ChEBI" id="CHEBI:18420"/>
    </ligand>
</feature>